<dbReference type="Proteomes" id="UP000183788">
    <property type="component" value="Unassembled WGS sequence"/>
</dbReference>
<organism evidence="2 4">
    <name type="scientific">Chitinophaga sancti</name>
    <dbReference type="NCBI Taxonomy" id="1004"/>
    <lineage>
        <taxon>Bacteria</taxon>
        <taxon>Pseudomonadati</taxon>
        <taxon>Bacteroidota</taxon>
        <taxon>Chitinophagia</taxon>
        <taxon>Chitinophagales</taxon>
        <taxon>Chitinophagaceae</taxon>
        <taxon>Chitinophaga</taxon>
    </lineage>
</organism>
<reference evidence="3 5" key="2">
    <citation type="submission" date="2023-11" db="EMBL/GenBank/DDBJ databases">
        <title>MicrobeMod: A computational toolkit for identifying prokaryotic methylation and restriction-modification with nanopore sequencing.</title>
        <authorList>
            <person name="Crits-Christoph A."/>
            <person name="Kang S.C."/>
            <person name="Lee H."/>
            <person name="Ostrov N."/>
        </authorList>
    </citation>
    <scope>NUCLEOTIDE SEQUENCE [LARGE SCALE GENOMIC DNA]</scope>
    <source>
        <strain evidence="3 5">ATCC 23090</strain>
    </source>
</reference>
<dbReference type="OrthoDB" id="1091556at2"/>
<dbReference type="EMBL" id="FPIZ01000001">
    <property type="protein sequence ID" value="SFW16636.1"/>
    <property type="molecule type" value="Genomic_DNA"/>
</dbReference>
<evidence type="ECO:0000313" key="4">
    <source>
        <dbReference type="Proteomes" id="UP000183788"/>
    </source>
</evidence>
<evidence type="ECO:0000313" key="3">
    <source>
        <dbReference type="EMBL" id="WQG89660.1"/>
    </source>
</evidence>
<evidence type="ECO:0000313" key="5">
    <source>
        <dbReference type="Proteomes" id="UP001326715"/>
    </source>
</evidence>
<dbReference type="Proteomes" id="UP001326715">
    <property type="component" value="Chromosome"/>
</dbReference>
<evidence type="ECO:0000313" key="2">
    <source>
        <dbReference type="EMBL" id="SFW16636.1"/>
    </source>
</evidence>
<feature type="compositionally biased region" description="Polar residues" evidence="1">
    <location>
        <begin position="261"/>
        <end position="276"/>
    </location>
</feature>
<evidence type="ECO:0000256" key="1">
    <source>
        <dbReference type="SAM" id="MobiDB-lite"/>
    </source>
</evidence>
<feature type="region of interest" description="Disordered" evidence="1">
    <location>
        <begin position="234"/>
        <end position="276"/>
    </location>
</feature>
<sequence length="276" mass="31127">MEIVKQSNQSLSFNYFDSEQFATMQRLCQMFSASDLVPDKYRTSEKNPAAKAIANCMIAVETAQRINASPLMVMQNLDVIQGKPSWSSKFLISTINTCGKYEQLKYRFQNLGKVGKLELTETKWEGGQKKIFKVVFDGSDIDNIECVAYTTLKGSDEVIESSEVTIKMAIIEGWYTKAGSKWPIMTKKMLRYRAASFWTNEHAPELSLGMRTVEENQDIEDIDYEEISDKVATKIKENANKQEMTMEATPPPQVSSDPAPAQQNNSNTPATEQNPI</sequence>
<accession>A0A1K1M0G3</accession>
<keyword evidence="5" id="KW-1185">Reference proteome</keyword>
<gene>
    <name evidence="2" type="ORF">SAMN05661012_00351</name>
    <name evidence="3" type="ORF">SR876_32520</name>
</gene>
<dbReference type="STRING" id="1004.SAMN05661012_00351"/>
<dbReference type="AlphaFoldDB" id="A0A1K1M0G3"/>
<dbReference type="RefSeq" id="WP_143150585.1">
    <property type="nucleotide sequence ID" value="NZ_CP139972.1"/>
</dbReference>
<name>A0A1K1M0G3_9BACT</name>
<dbReference type="EMBL" id="CP140154">
    <property type="protein sequence ID" value="WQG89660.1"/>
    <property type="molecule type" value="Genomic_DNA"/>
</dbReference>
<reference evidence="2 4" key="1">
    <citation type="submission" date="2016-11" db="EMBL/GenBank/DDBJ databases">
        <authorList>
            <person name="Jaros S."/>
            <person name="Januszkiewicz K."/>
            <person name="Wedrychowicz H."/>
        </authorList>
    </citation>
    <scope>NUCLEOTIDE SEQUENCE [LARGE SCALE GENOMIC DNA]</scope>
    <source>
        <strain evidence="2 4">DSM 784</strain>
    </source>
</reference>
<protein>
    <submittedName>
        <fullName evidence="2">Uncharacterized protein</fullName>
    </submittedName>
</protein>
<proteinExistence type="predicted"/>